<proteinExistence type="predicted"/>
<evidence type="ECO:0000313" key="3">
    <source>
        <dbReference type="Proteomes" id="UP001365542"/>
    </source>
</evidence>
<evidence type="ECO:0000313" key="2">
    <source>
        <dbReference type="EMBL" id="KAK6544891.1"/>
    </source>
</evidence>
<name>A0AAV9XSF8_9PEZI</name>
<reference evidence="2 3" key="1">
    <citation type="submission" date="2019-10" db="EMBL/GenBank/DDBJ databases">
        <authorList>
            <person name="Palmer J.M."/>
        </authorList>
    </citation>
    <scope>NUCLEOTIDE SEQUENCE [LARGE SCALE GENOMIC DNA]</scope>
    <source>
        <strain evidence="2 3">TWF694</strain>
    </source>
</reference>
<gene>
    <name evidence="2" type="ORF">TWF694_001570</name>
</gene>
<sequence>MTETAGLPSKGWRGRSSPLHPSDTKICSEVSACIRHTSCITLNYEIVFSGTPGVNLLDLLLASEAFPIPRTFRVQLCRFLRRNKPMRDRLGRSWRLSANKLPRIKILSAVECFQSLHHPNFECASNATLSL</sequence>
<accession>A0AAV9XSF8</accession>
<dbReference type="AlphaFoldDB" id="A0AAV9XSF8"/>
<comment type="caution">
    <text evidence="2">The sequence shown here is derived from an EMBL/GenBank/DDBJ whole genome shotgun (WGS) entry which is preliminary data.</text>
</comment>
<dbReference type="EMBL" id="JAVHJO010000001">
    <property type="protein sequence ID" value="KAK6544891.1"/>
    <property type="molecule type" value="Genomic_DNA"/>
</dbReference>
<organism evidence="2 3">
    <name type="scientific">Orbilia ellipsospora</name>
    <dbReference type="NCBI Taxonomy" id="2528407"/>
    <lineage>
        <taxon>Eukaryota</taxon>
        <taxon>Fungi</taxon>
        <taxon>Dikarya</taxon>
        <taxon>Ascomycota</taxon>
        <taxon>Pezizomycotina</taxon>
        <taxon>Orbiliomycetes</taxon>
        <taxon>Orbiliales</taxon>
        <taxon>Orbiliaceae</taxon>
        <taxon>Orbilia</taxon>
    </lineage>
</organism>
<keyword evidence="3" id="KW-1185">Reference proteome</keyword>
<protein>
    <submittedName>
        <fullName evidence="2">Uncharacterized protein</fullName>
    </submittedName>
</protein>
<feature type="region of interest" description="Disordered" evidence="1">
    <location>
        <begin position="1"/>
        <end position="22"/>
    </location>
</feature>
<dbReference type="Proteomes" id="UP001365542">
    <property type="component" value="Unassembled WGS sequence"/>
</dbReference>
<evidence type="ECO:0000256" key="1">
    <source>
        <dbReference type="SAM" id="MobiDB-lite"/>
    </source>
</evidence>